<keyword evidence="2 6" id="KW-0812">Transmembrane</keyword>
<feature type="transmembrane region" description="Helical" evidence="6">
    <location>
        <begin position="128"/>
        <end position="145"/>
    </location>
</feature>
<dbReference type="Pfam" id="PF06916">
    <property type="entry name" value="FAM210A-B_dom"/>
    <property type="match status" value="1"/>
</dbReference>
<dbReference type="GO" id="GO:0005739">
    <property type="term" value="C:mitochondrion"/>
    <property type="evidence" value="ECO:0007669"/>
    <property type="project" value="TreeGrafter"/>
</dbReference>
<name>A0A443QGG7_9ACAR</name>
<evidence type="ECO:0000259" key="7">
    <source>
        <dbReference type="Pfam" id="PF06916"/>
    </source>
</evidence>
<dbReference type="OrthoDB" id="5874039at2759"/>
<comment type="caution">
    <text evidence="8">The sequence shown here is derived from an EMBL/GenBank/DDBJ whole genome shotgun (WGS) entry which is preliminary data.</text>
</comment>
<keyword evidence="4" id="KW-0175">Coiled coil</keyword>
<evidence type="ECO:0000256" key="1">
    <source>
        <dbReference type="ARBA" id="ARBA00004167"/>
    </source>
</evidence>
<accession>A0A443QGG7</accession>
<proteinExistence type="predicted"/>
<feature type="domain" description="DUF1279" evidence="7">
    <location>
        <begin position="50"/>
        <end position="137"/>
    </location>
</feature>
<evidence type="ECO:0000256" key="2">
    <source>
        <dbReference type="ARBA" id="ARBA00022692"/>
    </source>
</evidence>
<protein>
    <recommendedName>
        <fullName evidence="7">DUF1279 domain-containing protein</fullName>
    </recommendedName>
</protein>
<dbReference type="GO" id="GO:0016020">
    <property type="term" value="C:membrane"/>
    <property type="evidence" value="ECO:0007669"/>
    <property type="project" value="UniProtKB-SubCell"/>
</dbReference>
<dbReference type="InterPro" id="IPR009688">
    <property type="entry name" value="FAM210A/B-like_dom"/>
</dbReference>
<evidence type="ECO:0000256" key="6">
    <source>
        <dbReference type="SAM" id="Phobius"/>
    </source>
</evidence>
<sequence>MNSSRLNAAHITSPSLLSSNCLVRFQSKPASNKTESDFENELKKLSFYQRYWKLAKEYWYLLIPVHVASSGIIFGFLFLIAKSGVDVEVLVEYGKRIGIPEVMLNPLKVSGLGNIAIALVLYKLITPLRYAVTVAGTLGAIKIGIRKGWVKPMPSRDKMKSMIQKKLKEREIKKLKDRR</sequence>
<keyword evidence="3 6" id="KW-1133">Transmembrane helix</keyword>
<keyword evidence="5 6" id="KW-0472">Membrane</keyword>
<evidence type="ECO:0000313" key="9">
    <source>
        <dbReference type="Proteomes" id="UP000285301"/>
    </source>
</evidence>
<keyword evidence="9" id="KW-1185">Reference proteome</keyword>
<comment type="subcellular location">
    <subcellularLocation>
        <location evidence="1">Membrane</location>
        <topology evidence="1">Single-pass membrane protein</topology>
    </subcellularLocation>
</comment>
<dbReference type="PANTHER" id="PTHR21377">
    <property type="entry name" value="PROTEIN FAM210B, MITOCHONDRIAL"/>
    <property type="match status" value="1"/>
</dbReference>
<reference evidence="8 9" key="1">
    <citation type="journal article" date="2018" name="Gigascience">
        <title>Genomes of trombidid mites reveal novel predicted allergens and laterally-transferred genes associated with secondary metabolism.</title>
        <authorList>
            <person name="Dong X."/>
            <person name="Chaisiri K."/>
            <person name="Xia D."/>
            <person name="Armstrong S.D."/>
            <person name="Fang Y."/>
            <person name="Donnelly M.J."/>
            <person name="Kadowaki T."/>
            <person name="McGarry J.W."/>
            <person name="Darby A.C."/>
            <person name="Makepeace B.L."/>
        </authorList>
    </citation>
    <scope>NUCLEOTIDE SEQUENCE [LARGE SCALE GENOMIC DNA]</scope>
    <source>
        <strain evidence="8">UoL-WK</strain>
    </source>
</reference>
<feature type="transmembrane region" description="Helical" evidence="6">
    <location>
        <begin position="58"/>
        <end position="81"/>
    </location>
</feature>
<dbReference type="AlphaFoldDB" id="A0A443QGG7"/>
<dbReference type="PANTHER" id="PTHR21377:SF1">
    <property type="entry name" value="PROTEIN FAM210A"/>
    <property type="match status" value="1"/>
</dbReference>
<gene>
    <name evidence="8" type="ORF">B4U79_02718</name>
</gene>
<organism evidence="8 9">
    <name type="scientific">Dinothrombium tinctorium</name>
    <dbReference type="NCBI Taxonomy" id="1965070"/>
    <lineage>
        <taxon>Eukaryota</taxon>
        <taxon>Metazoa</taxon>
        <taxon>Ecdysozoa</taxon>
        <taxon>Arthropoda</taxon>
        <taxon>Chelicerata</taxon>
        <taxon>Arachnida</taxon>
        <taxon>Acari</taxon>
        <taxon>Acariformes</taxon>
        <taxon>Trombidiformes</taxon>
        <taxon>Prostigmata</taxon>
        <taxon>Anystina</taxon>
        <taxon>Parasitengona</taxon>
        <taxon>Trombidioidea</taxon>
        <taxon>Trombidiidae</taxon>
        <taxon>Dinothrombium</taxon>
    </lineage>
</organism>
<dbReference type="InterPro" id="IPR045866">
    <property type="entry name" value="FAM210A/B-like"/>
</dbReference>
<evidence type="ECO:0000313" key="8">
    <source>
        <dbReference type="EMBL" id="RWS02111.1"/>
    </source>
</evidence>
<evidence type="ECO:0000256" key="3">
    <source>
        <dbReference type="ARBA" id="ARBA00022989"/>
    </source>
</evidence>
<evidence type="ECO:0000256" key="4">
    <source>
        <dbReference type="ARBA" id="ARBA00023054"/>
    </source>
</evidence>
<evidence type="ECO:0000256" key="5">
    <source>
        <dbReference type="ARBA" id="ARBA00023136"/>
    </source>
</evidence>
<dbReference type="EMBL" id="NCKU01008143">
    <property type="protein sequence ID" value="RWS02111.1"/>
    <property type="molecule type" value="Genomic_DNA"/>
</dbReference>
<dbReference type="Proteomes" id="UP000285301">
    <property type="component" value="Unassembled WGS sequence"/>
</dbReference>